<organism evidence="1 2">
    <name type="scientific">Stentor coeruleus</name>
    <dbReference type="NCBI Taxonomy" id="5963"/>
    <lineage>
        <taxon>Eukaryota</taxon>
        <taxon>Sar</taxon>
        <taxon>Alveolata</taxon>
        <taxon>Ciliophora</taxon>
        <taxon>Postciliodesmatophora</taxon>
        <taxon>Heterotrichea</taxon>
        <taxon>Heterotrichida</taxon>
        <taxon>Stentoridae</taxon>
        <taxon>Stentor</taxon>
    </lineage>
</organism>
<comment type="caution">
    <text evidence="1">The sequence shown here is derived from an EMBL/GenBank/DDBJ whole genome shotgun (WGS) entry which is preliminary data.</text>
</comment>
<dbReference type="Proteomes" id="UP000187209">
    <property type="component" value="Unassembled WGS sequence"/>
</dbReference>
<dbReference type="EMBL" id="MPUH01000152">
    <property type="protein sequence ID" value="OMJ88386.1"/>
    <property type="molecule type" value="Genomic_DNA"/>
</dbReference>
<accession>A0A1R2CHG1</accession>
<gene>
    <name evidence="1" type="ORF">SteCoe_9705</name>
</gene>
<keyword evidence="2" id="KW-1185">Reference proteome</keyword>
<name>A0A1R2CHG1_9CILI</name>
<evidence type="ECO:0000313" key="2">
    <source>
        <dbReference type="Proteomes" id="UP000187209"/>
    </source>
</evidence>
<sequence length="83" mass="9677">MKLTKLAPNANFSKEWKGYMKSWTIHNAQKAKKRSSRKNISPTLTSEPKTAFINNFSLQEIKNSAFNHKFELFPCFKEVKIIN</sequence>
<reference evidence="1 2" key="1">
    <citation type="submission" date="2016-11" db="EMBL/GenBank/DDBJ databases">
        <title>The macronuclear genome of Stentor coeruleus: a giant cell with tiny introns.</title>
        <authorList>
            <person name="Slabodnick M."/>
            <person name="Ruby J.G."/>
            <person name="Reiff S.B."/>
            <person name="Swart E.C."/>
            <person name="Gosai S."/>
            <person name="Prabakaran S."/>
            <person name="Witkowska E."/>
            <person name="Larue G.E."/>
            <person name="Fisher S."/>
            <person name="Freeman R.M."/>
            <person name="Gunawardena J."/>
            <person name="Chu W."/>
            <person name="Stover N.A."/>
            <person name="Gregory B.D."/>
            <person name="Nowacki M."/>
            <person name="Derisi J."/>
            <person name="Roy S.W."/>
            <person name="Marshall W.F."/>
            <person name="Sood P."/>
        </authorList>
    </citation>
    <scope>NUCLEOTIDE SEQUENCE [LARGE SCALE GENOMIC DNA]</scope>
    <source>
        <strain evidence="1">WM001</strain>
    </source>
</reference>
<protein>
    <submittedName>
        <fullName evidence="1">Uncharacterized protein</fullName>
    </submittedName>
</protein>
<dbReference type="AlphaFoldDB" id="A0A1R2CHG1"/>
<proteinExistence type="predicted"/>
<evidence type="ECO:0000313" key="1">
    <source>
        <dbReference type="EMBL" id="OMJ88386.1"/>
    </source>
</evidence>